<evidence type="ECO:0000313" key="7">
    <source>
        <dbReference type="EMBL" id="KAJ2676189.1"/>
    </source>
</evidence>
<feature type="transmembrane region" description="Helical" evidence="6">
    <location>
        <begin position="271"/>
        <end position="289"/>
    </location>
</feature>
<feature type="transmembrane region" description="Helical" evidence="6">
    <location>
        <begin position="387"/>
        <end position="405"/>
    </location>
</feature>
<comment type="subcellular location">
    <subcellularLocation>
        <location evidence="1">Membrane</location>
        <topology evidence="1">Multi-pass membrane protein</topology>
    </subcellularLocation>
</comment>
<keyword evidence="3 6" id="KW-0812">Transmembrane</keyword>
<feature type="transmembrane region" description="Helical" evidence="6">
    <location>
        <begin position="208"/>
        <end position="228"/>
    </location>
</feature>
<evidence type="ECO:0000256" key="6">
    <source>
        <dbReference type="SAM" id="Phobius"/>
    </source>
</evidence>
<feature type="transmembrane region" description="Helical" evidence="6">
    <location>
        <begin position="411"/>
        <end position="433"/>
    </location>
</feature>
<reference evidence="7" key="1">
    <citation type="submission" date="2022-07" db="EMBL/GenBank/DDBJ databases">
        <title>Phylogenomic reconstructions and comparative analyses of Kickxellomycotina fungi.</title>
        <authorList>
            <person name="Reynolds N.K."/>
            <person name="Stajich J.E."/>
            <person name="Barry K."/>
            <person name="Grigoriev I.V."/>
            <person name="Crous P."/>
            <person name="Smith M.E."/>
        </authorList>
    </citation>
    <scope>NUCLEOTIDE SEQUENCE</scope>
    <source>
        <strain evidence="7">NRRL 3115</strain>
    </source>
</reference>
<protein>
    <recommendedName>
        <fullName evidence="9">Sucrose transporter</fullName>
    </recommendedName>
</protein>
<evidence type="ECO:0000256" key="4">
    <source>
        <dbReference type="ARBA" id="ARBA00022989"/>
    </source>
</evidence>
<proteinExistence type="predicted"/>
<evidence type="ECO:0000256" key="5">
    <source>
        <dbReference type="ARBA" id="ARBA00023136"/>
    </source>
</evidence>
<keyword evidence="4 6" id="KW-1133">Transmembrane helix</keyword>
<organism evidence="7 8">
    <name type="scientific">Coemansia spiralis</name>
    <dbReference type="NCBI Taxonomy" id="417178"/>
    <lineage>
        <taxon>Eukaryota</taxon>
        <taxon>Fungi</taxon>
        <taxon>Fungi incertae sedis</taxon>
        <taxon>Zoopagomycota</taxon>
        <taxon>Kickxellomycotina</taxon>
        <taxon>Kickxellomycetes</taxon>
        <taxon>Kickxellales</taxon>
        <taxon>Kickxellaceae</taxon>
        <taxon>Coemansia</taxon>
    </lineage>
</organism>
<dbReference type="Proteomes" id="UP001151518">
    <property type="component" value="Unassembled WGS sequence"/>
</dbReference>
<dbReference type="Gene3D" id="1.20.1250.20">
    <property type="entry name" value="MFS general substrate transporter like domains"/>
    <property type="match status" value="1"/>
</dbReference>
<dbReference type="GO" id="GO:0005886">
    <property type="term" value="C:plasma membrane"/>
    <property type="evidence" value="ECO:0007669"/>
    <property type="project" value="TreeGrafter"/>
</dbReference>
<evidence type="ECO:0008006" key="9">
    <source>
        <dbReference type="Google" id="ProtNLM"/>
    </source>
</evidence>
<evidence type="ECO:0000256" key="3">
    <source>
        <dbReference type="ARBA" id="ARBA00022692"/>
    </source>
</evidence>
<dbReference type="SUPFAM" id="SSF103473">
    <property type="entry name" value="MFS general substrate transporter"/>
    <property type="match status" value="1"/>
</dbReference>
<dbReference type="EMBL" id="JANBTW010000042">
    <property type="protein sequence ID" value="KAJ2676189.1"/>
    <property type="molecule type" value="Genomic_DNA"/>
</dbReference>
<feature type="transmembrane region" description="Helical" evidence="6">
    <location>
        <begin position="105"/>
        <end position="123"/>
    </location>
</feature>
<comment type="caution">
    <text evidence="7">The sequence shown here is derived from an EMBL/GenBank/DDBJ whole genome shotgun (WGS) entry which is preliminary data.</text>
</comment>
<keyword evidence="5 6" id="KW-0472">Membrane</keyword>
<dbReference type="InterPro" id="IPR036259">
    <property type="entry name" value="MFS_trans_sf"/>
</dbReference>
<feature type="transmembrane region" description="Helical" evidence="6">
    <location>
        <begin position="70"/>
        <end position="93"/>
    </location>
</feature>
<dbReference type="Pfam" id="PF13347">
    <property type="entry name" value="MFS_2"/>
    <property type="match status" value="1"/>
</dbReference>
<dbReference type="PANTHER" id="PTHR19432">
    <property type="entry name" value="SUGAR TRANSPORTER"/>
    <property type="match status" value="1"/>
</dbReference>
<dbReference type="PANTHER" id="PTHR19432:SF35">
    <property type="entry name" value="SOLUTE CARRIER FAMILY 45 MEMBER 3 ISOFORM X1"/>
    <property type="match status" value="1"/>
</dbReference>
<evidence type="ECO:0000256" key="1">
    <source>
        <dbReference type="ARBA" id="ARBA00004141"/>
    </source>
</evidence>
<feature type="transmembrane region" description="Helical" evidence="6">
    <location>
        <begin position="176"/>
        <end position="196"/>
    </location>
</feature>
<feature type="transmembrane region" description="Helical" evidence="6">
    <location>
        <begin position="548"/>
        <end position="568"/>
    </location>
</feature>
<accession>A0A9W8KY45</accession>
<name>A0A9W8KY45_9FUNG</name>
<keyword evidence="2" id="KW-0813">Transport</keyword>
<feature type="transmembrane region" description="Helical" evidence="6">
    <location>
        <begin position="135"/>
        <end position="155"/>
    </location>
</feature>
<dbReference type="AlphaFoldDB" id="A0A9W8KY45"/>
<evidence type="ECO:0000313" key="8">
    <source>
        <dbReference type="Proteomes" id="UP001151518"/>
    </source>
</evidence>
<gene>
    <name evidence="7" type="ORF">GGI25_003695</name>
</gene>
<feature type="transmembrane region" description="Helical" evidence="6">
    <location>
        <begin position="324"/>
        <end position="345"/>
    </location>
</feature>
<dbReference type="GO" id="GO:0008506">
    <property type="term" value="F:sucrose:proton symporter activity"/>
    <property type="evidence" value="ECO:0007669"/>
    <property type="project" value="TreeGrafter"/>
</dbReference>
<dbReference type="OrthoDB" id="28755at2759"/>
<evidence type="ECO:0000256" key="2">
    <source>
        <dbReference type="ARBA" id="ARBA00022448"/>
    </source>
</evidence>
<sequence length="573" mass="62179">MHMESSSPHTSASSSSSSARFLSFIDLSGLADVARYVTLTLALGGLQFAWSVETGFGSPYLLSLGLRKSLVSLVWLAGPLSGLITQPLVGILSDNCTSKLGRRRPYIIGATISVVLCLTVVGWTREIAGNRPTFVIWLAVIAFYIMDFAINCIQASLRALVVDTLPASRQDNGTTWASRMIGVGNVCGYLIGMLDLPRHVGFLGSTQMQILTTVASVVLASTVFVTCYHTKETPITRPQARASDNFKLLSTLLSSLRSLPAVIKHIFRIQLFAWIGWFPFLFYSTTYVADLYVSNHGSAENEVLSDEATRAGSQAMFVHAVSSLMFSVVLPVFTYSAAAVAAAAASYSMDPPSYQYEPHASSLTFISRAKRGLYSMQKRFSVSLPKMWTASLCVFALAMFTTLFTTTTTGATLLLGICGLSWAVAIWVPFSLIGEIISSTSPANDYHTIVVHHESSYDNRGDYVQVPTVTGNAIPLENITERGSSELYVQDSQQLHSNAVSAGTVLGLHNVFIVIPQFITAFASSLIFALFEHLAINSNELDDQHAKQIAIVLCFGGISSAVAAYHAWRLSRY</sequence>
<feature type="transmembrane region" description="Helical" evidence="6">
    <location>
        <begin position="511"/>
        <end position="536"/>
    </location>
</feature>